<keyword evidence="1" id="KW-0812">Transmembrane</keyword>
<dbReference type="OrthoDB" id="9936209at2"/>
<dbReference type="RefSeq" id="WP_144331494.1">
    <property type="nucleotide sequence ID" value="NZ_VLPL01000001.1"/>
</dbReference>
<feature type="transmembrane region" description="Helical" evidence="1">
    <location>
        <begin position="85"/>
        <end position="104"/>
    </location>
</feature>
<name>A0A556N7F4_9FLAO</name>
<dbReference type="EMBL" id="VLPL01000001">
    <property type="protein sequence ID" value="TSJ47959.1"/>
    <property type="molecule type" value="Genomic_DNA"/>
</dbReference>
<keyword evidence="1" id="KW-1133">Transmembrane helix</keyword>
<protein>
    <submittedName>
        <fullName evidence="2">Uncharacterized protein</fullName>
    </submittedName>
</protein>
<keyword evidence="1" id="KW-0472">Membrane</keyword>
<keyword evidence="3" id="KW-1185">Reference proteome</keyword>
<comment type="caution">
    <text evidence="2">The sequence shown here is derived from an EMBL/GenBank/DDBJ whole genome shotgun (WGS) entry which is preliminary data.</text>
</comment>
<gene>
    <name evidence="2" type="ORF">FO442_02160</name>
</gene>
<evidence type="ECO:0000313" key="2">
    <source>
        <dbReference type="EMBL" id="TSJ47959.1"/>
    </source>
</evidence>
<organism evidence="2 3">
    <name type="scientific">Fluviicola chungangensis</name>
    <dbReference type="NCBI Taxonomy" id="2597671"/>
    <lineage>
        <taxon>Bacteria</taxon>
        <taxon>Pseudomonadati</taxon>
        <taxon>Bacteroidota</taxon>
        <taxon>Flavobacteriia</taxon>
        <taxon>Flavobacteriales</taxon>
        <taxon>Crocinitomicaceae</taxon>
        <taxon>Fluviicola</taxon>
    </lineage>
</organism>
<reference evidence="2 3" key="1">
    <citation type="submission" date="2019-07" db="EMBL/GenBank/DDBJ databases">
        <authorList>
            <person name="Huq M.A."/>
        </authorList>
    </citation>
    <scope>NUCLEOTIDE SEQUENCE [LARGE SCALE GENOMIC DNA]</scope>
    <source>
        <strain evidence="2 3">MAH-3</strain>
    </source>
</reference>
<dbReference type="Proteomes" id="UP000316008">
    <property type="component" value="Unassembled WGS sequence"/>
</dbReference>
<proteinExistence type="predicted"/>
<sequence>METTDFEALEQYFMKEMMLLHLKNTSIRKAVRTFNMTREEAETHYLIARGKIKKQAAKRAWTYLLIGSVFFGVGFVGTFTKTGFVFIGALLAGTACTITAIGLFRLSLLRSEIQVENPG</sequence>
<evidence type="ECO:0000256" key="1">
    <source>
        <dbReference type="SAM" id="Phobius"/>
    </source>
</evidence>
<evidence type="ECO:0000313" key="3">
    <source>
        <dbReference type="Proteomes" id="UP000316008"/>
    </source>
</evidence>
<feature type="transmembrane region" description="Helical" evidence="1">
    <location>
        <begin position="60"/>
        <end position="79"/>
    </location>
</feature>
<dbReference type="AlphaFoldDB" id="A0A556N7F4"/>
<accession>A0A556N7F4</accession>